<dbReference type="Pfam" id="PF18701">
    <property type="entry name" value="DUF5641"/>
    <property type="match status" value="1"/>
</dbReference>
<dbReference type="GO" id="GO:0015074">
    <property type="term" value="P:DNA integration"/>
    <property type="evidence" value="ECO:0007669"/>
    <property type="project" value="InterPro"/>
</dbReference>
<dbReference type="InterPro" id="IPR008042">
    <property type="entry name" value="Retrotrans_Pao"/>
</dbReference>
<evidence type="ECO:0000259" key="2">
    <source>
        <dbReference type="PROSITE" id="PS50994"/>
    </source>
</evidence>
<dbReference type="InterPro" id="IPR012337">
    <property type="entry name" value="RNaseH-like_sf"/>
</dbReference>
<proteinExistence type="predicted"/>
<dbReference type="Gene3D" id="3.30.420.10">
    <property type="entry name" value="Ribonuclease H-like superfamily/Ribonuclease H"/>
    <property type="match status" value="1"/>
</dbReference>
<sequence>MHLREFQSNIPEAINHLESEDRTDSPLSKILGISWQKDRDQLILSQLASVFDPLGLIAPSLLTAKLFFQSLWKLGVGWDDWLDNETANDWMKVGQAWGETVEIPRCISIGGQRTLHTFCDASEKAIAVCVYSKEIADSQFVTSLIFAKVRVVPEKTVTKTPNIYRLELVAAVEAVKALNFVRKHLNLCKKLAFIWTDSGTVISWLRNNAEKHEVFVKNRVTQIQNCPSICVKYVASNDNPADIGSRGLTATHFRQEKKWWNGPEFLQKAEEEWPSNPQIPDFWPGAVKLWLKSWKRQNIPFKISSAAVSPTEKEEQSLDIFSDDQGILRAKTRLQYSGLPKNAIEPIWLPLKAHLTSLIVLDVHTQLMHGGPMLVLSHLRKTYWLPKGRKTVLKVLKKSCLICRKFTVQPFSLPKYPAFPAPRVLPNPPFSCTGVDYLGPVNLKTEIGSRKAWIALFTCLSTRAMHLELVFELSADKFLGALKRFIGRRGTPRLIISDNGTQFKLSAKAIELIWCQNWDKIFQSQEVLNYSSSQGIRWHFIIERAPWKGGFYERLVAMVKHHLRRTLGRSALTADVFETILVQVEAIVNSRPITFLSHDQTFPQPLSPSDFLMPLKGGVPPTELADSEYTPQKSTPETLLELWEKQLQALNNFWCQWSADYLLSLKERYQKITQSRPVPKVGEVVLVWQEEMPRGLWRYAVITALLKNSDQAVSDAEIRFANGRTSRRSIGHLFPLETSEEFENRAVEHDHQTVQPTSSGQSSGTQNSSPLAGKTVIAFSCVNGWGWSGSPPNGRSSGITGFLKKVFPWFVIVGTDVATDLALKNPPPAPSLPIAIPQPTETPNHLFDADITQQQLNADETMLEYRQPSSNYSSVSSVSPEKELMDLQDGQVTQPVDNTEHQAAAALPSHQINTLHYPPTSAVTLNQESLKSKRVYQYKGKKRKITGLEEAAITGCNIRLH</sequence>
<dbReference type="AlphaFoldDB" id="A0A915DCU7"/>
<accession>A0A915DCU7</accession>
<dbReference type="Pfam" id="PF05380">
    <property type="entry name" value="Peptidase_A17"/>
    <property type="match status" value="1"/>
</dbReference>
<organism evidence="3 4">
    <name type="scientific">Ditylenchus dipsaci</name>
    <dbReference type="NCBI Taxonomy" id="166011"/>
    <lineage>
        <taxon>Eukaryota</taxon>
        <taxon>Metazoa</taxon>
        <taxon>Ecdysozoa</taxon>
        <taxon>Nematoda</taxon>
        <taxon>Chromadorea</taxon>
        <taxon>Rhabditida</taxon>
        <taxon>Tylenchina</taxon>
        <taxon>Tylenchomorpha</taxon>
        <taxon>Sphaerularioidea</taxon>
        <taxon>Anguinidae</taxon>
        <taxon>Anguininae</taxon>
        <taxon>Ditylenchus</taxon>
    </lineage>
</organism>
<dbReference type="Proteomes" id="UP000887574">
    <property type="component" value="Unplaced"/>
</dbReference>
<dbReference type="SUPFAM" id="SSF53098">
    <property type="entry name" value="Ribonuclease H-like"/>
    <property type="match status" value="1"/>
</dbReference>
<dbReference type="WBParaSite" id="jg18079">
    <property type="protein sequence ID" value="jg18079"/>
    <property type="gene ID" value="jg18079"/>
</dbReference>
<feature type="region of interest" description="Disordered" evidence="1">
    <location>
        <begin position="747"/>
        <end position="769"/>
    </location>
</feature>
<dbReference type="InterPro" id="IPR036397">
    <property type="entry name" value="RNaseH_sf"/>
</dbReference>
<feature type="domain" description="Integrase catalytic" evidence="2">
    <location>
        <begin position="425"/>
        <end position="613"/>
    </location>
</feature>
<dbReference type="InterPro" id="IPR001584">
    <property type="entry name" value="Integrase_cat-core"/>
</dbReference>
<reference evidence="4" key="1">
    <citation type="submission" date="2022-11" db="UniProtKB">
        <authorList>
            <consortium name="WormBaseParasite"/>
        </authorList>
    </citation>
    <scope>IDENTIFICATION</scope>
</reference>
<dbReference type="PROSITE" id="PS50994">
    <property type="entry name" value="INTEGRASE"/>
    <property type="match status" value="1"/>
</dbReference>
<evidence type="ECO:0000313" key="4">
    <source>
        <dbReference type="WBParaSite" id="jg18079"/>
    </source>
</evidence>
<keyword evidence="3" id="KW-1185">Reference proteome</keyword>
<dbReference type="GO" id="GO:0003676">
    <property type="term" value="F:nucleic acid binding"/>
    <property type="evidence" value="ECO:0007669"/>
    <property type="project" value="InterPro"/>
</dbReference>
<name>A0A915DCU7_9BILA</name>
<dbReference type="InterPro" id="IPR040676">
    <property type="entry name" value="DUF5641"/>
</dbReference>
<dbReference type="InterPro" id="IPR041588">
    <property type="entry name" value="Integrase_H2C2"/>
</dbReference>
<evidence type="ECO:0000256" key="1">
    <source>
        <dbReference type="SAM" id="MobiDB-lite"/>
    </source>
</evidence>
<dbReference type="Pfam" id="PF17921">
    <property type="entry name" value="Integrase_H2C2"/>
    <property type="match status" value="1"/>
</dbReference>
<protein>
    <submittedName>
        <fullName evidence="4">Integrase catalytic domain-containing protein</fullName>
    </submittedName>
</protein>
<dbReference type="PANTHER" id="PTHR47331">
    <property type="entry name" value="PHD-TYPE DOMAIN-CONTAINING PROTEIN"/>
    <property type="match status" value="1"/>
</dbReference>
<evidence type="ECO:0000313" key="3">
    <source>
        <dbReference type="Proteomes" id="UP000887574"/>
    </source>
</evidence>
<feature type="compositionally biased region" description="Low complexity" evidence="1">
    <location>
        <begin position="756"/>
        <end position="769"/>
    </location>
</feature>